<feature type="compositionally biased region" description="Low complexity" evidence="8">
    <location>
        <begin position="158"/>
        <end position="168"/>
    </location>
</feature>
<keyword evidence="11" id="KW-1185">Reference proteome</keyword>
<keyword evidence="4" id="KW-0238">DNA-binding</keyword>
<feature type="compositionally biased region" description="Low complexity" evidence="8">
    <location>
        <begin position="409"/>
        <end position="444"/>
    </location>
</feature>
<dbReference type="OrthoDB" id="10262814at2759"/>
<dbReference type="PANTHER" id="PTHR12749">
    <property type="entry name" value="EXCISION REPAIR CROSS-COMPLEMENTING 1 ERCC1"/>
    <property type="match status" value="1"/>
</dbReference>
<accession>A0A2P6V3K6</accession>
<dbReference type="Gene3D" id="3.40.50.10130">
    <property type="match status" value="1"/>
</dbReference>
<feature type="compositionally biased region" description="Low complexity" evidence="8">
    <location>
        <begin position="77"/>
        <end position="131"/>
    </location>
</feature>
<feature type="compositionally biased region" description="Acidic residues" evidence="8">
    <location>
        <begin position="445"/>
        <end position="471"/>
    </location>
</feature>
<evidence type="ECO:0000256" key="4">
    <source>
        <dbReference type="ARBA" id="ARBA00023125"/>
    </source>
</evidence>
<dbReference type="GO" id="GO:0006312">
    <property type="term" value="P:mitotic recombination"/>
    <property type="evidence" value="ECO:0007669"/>
    <property type="project" value="TreeGrafter"/>
</dbReference>
<evidence type="ECO:0000256" key="2">
    <source>
        <dbReference type="ARBA" id="ARBA00008283"/>
    </source>
</evidence>
<organism evidence="10 11">
    <name type="scientific">Micractinium conductrix</name>
    <dbReference type="NCBI Taxonomy" id="554055"/>
    <lineage>
        <taxon>Eukaryota</taxon>
        <taxon>Viridiplantae</taxon>
        <taxon>Chlorophyta</taxon>
        <taxon>core chlorophytes</taxon>
        <taxon>Trebouxiophyceae</taxon>
        <taxon>Chlorellales</taxon>
        <taxon>Chlorellaceae</taxon>
        <taxon>Chlorella clade</taxon>
        <taxon>Micractinium</taxon>
    </lineage>
</organism>
<sequence>MDFSFAKDAGLQRRQPQSGGGSGSTPAAAPAAAAAAAIGPPAPGPSPGARIAIPSFRDVQQAERQRTVVNMFRPSGAAAAVAAAAAGAPQQQQLQQPPAFLLQAQPQQPSWPYRPQGAPPAYQQQQQQRPPDSGRYLSASAAPPPRPGFQQPPPPPQQHHLQQQQPGPRSGPGQGLHAQQGMLPPQAAQQFPPNAIIVSRRQEGNPVLRHIRNVRWQWGDIVPDYLVGRDAACLFLSLRYHLLKPEYIHARIKELQRSFRLRIILCHVDTEDAVEPLAQVTRAAIGNECTLICGWSNQECARYLETFKSYENKPAEVIQKDLGTDYVSRATSALTTVRGVNKTDVKTLGDRFGSMAGIFKAGEEELQACPGIGPVKARRLHEAFSQPFRRTLAPAATGAAGGGAGPGSSGAARGGPQKQGGPQQQAQQQRQQAALPAELQQGVVGEDEDGGGEGDGEEDSYPGSKEDEDLL</sequence>
<evidence type="ECO:0000256" key="7">
    <source>
        <dbReference type="ARBA" id="ARBA00071993"/>
    </source>
</evidence>
<dbReference type="InterPro" id="IPR011335">
    <property type="entry name" value="Restrct_endonuc-II-like"/>
</dbReference>
<dbReference type="InterPro" id="IPR004579">
    <property type="entry name" value="ERCC1/RAD10/SWI10"/>
</dbReference>
<comment type="caution">
    <text evidence="10">The sequence shown here is derived from an EMBL/GenBank/DDBJ whole genome shotgun (WGS) entry which is preliminary data.</text>
</comment>
<dbReference type="GO" id="GO:0003697">
    <property type="term" value="F:single-stranded DNA binding"/>
    <property type="evidence" value="ECO:0007669"/>
    <property type="project" value="TreeGrafter"/>
</dbReference>
<feature type="compositionally biased region" description="Pro residues" evidence="8">
    <location>
        <begin position="142"/>
        <end position="157"/>
    </location>
</feature>
<dbReference type="InterPro" id="IPR010994">
    <property type="entry name" value="RuvA_2-like"/>
</dbReference>
<evidence type="ECO:0000259" key="9">
    <source>
        <dbReference type="Pfam" id="PF03834"/>
    </source>
</evidence>
<dbReference type="GO" id="GO:0003684">
    <property type="term" value="F:damaged DNA binding"/>
    <property type="evidence" value="ECO:0007669"/>
    <property type="project" value="InterPro"/>
</dbReference>
<dbReference type="CDD" id="cd22325">
    <property type="entry name" value="ERCC1_C-like"/>
    <property type="match status" value="1"/>
</dbReference>
<dbReference type="GO" id="GO:0006302">
    <property type="term" value="P:double-strand break repair"/>
    <property type="evidence" value="ECO:0007669"/>
    <property type="project" value="UniProtKB-ARBA"/>
</dbReference>
<dbReference type="SUPFAM" id="SSF52980">
    <property type="entry name" value="Restriction endonuclease-like"/>
    <property type="match status" value="1"/>
</dbReference>
<protein>
    <recommendedName>
        <fullName evidence="7">DNA excision repair protein ERCC-1</fullName>
    </recommendedName>
</protein>
<evidence type="ECO:0000256" key="8">
    <source>
        <dbReference type="SAM" id="MobiDB-lite"/>
    </source>
</evidence>
<dbReference type="EMBL" id="LHPF02000034">
    <property type="protein sequence ID" value="PSC68672.1"/>
    <property type="molecule type" value="Genomic_DNA"/>
</dbReference>
<dbReference type="GO" id="GO:0006289">
    <property type="term" value="P:nucleotide-excision repair"/>
    <property type="evidence" value="ECO:0007669"/>
    <property type="project" value="UniProtKB-ARBA"/>
</dbReference>
<evidence type="ECO:0000256" key="1">
    <source>
        <dbReference type="ARBA" id="ARBA00004123"/>
    </source>
</evidence>
<feature type="region of interest" description="Disordered" evidence="8">
    <location>
        <begin position="395"/>
        <end position="471"/>
    </location>
</feature>
<dbReference type="Pfam" id="PF03834">
    <property type="entry name" value="Rad10"/>
    <property type="match status" value="1"/>
</dbReference>
<reference evidence="10 11" key="1">
    <citation type="journal article" date="2018" name="Plant J.">
        <title>Genome sequences of Chlorella sorokiniana UTEX 1602 and Micractinium conductrix SAG 241.80: implications to maltose excretion by a green alga.</title>
        <authorList>
            <person name="Arriola M.B."/>
            <person name="Velmurugan N."/>
            <person name="Zhang Y."/>
            <person name="Plunkett M.H."/>
            <person name="Hondzo H."/>
            <person name="Barney B.M."/>
        </authorList>
    </citation>
    <scope>NUCLEOTIDE SEQUENCE [LARGE SCALE GENOMIC DNA]</scope>
    <source>
        <strain evidence="10 11">SAG 241.80</strain>
    </source>
</reference>
<dbReference type="FunFam" id="3.40.50.10130:FF:000001">
    <property type="entry name" value="DNA excision repair protein ERCC-1"/>
    <property type="match status" value="1"/>
</dbReference>
<dbReference type="GO" id="GO:0070522">
    <property type="term" value="C:ERCC4-ERCC1 complex"/>
    <property type="evidence" value="ECO:0007669"/>
    <property type="project" value="TreeGrafter"/>
</dbReference>
<name>A0A2P6V3K6_9CHLO</name>
<dbReference type="AlphaFoldDB" id="A0A2P6V3K6"/>
<dbReference type="FunFam" id="1.10.150.20:FF:000017">
    <property type="entry name" value="DNA excision repair protein ERCC-1"/>
    <property type="match status" value="1"/>
</dbReference>
<evidence type="ECO:0000256" key="6">
    <source>
        <dbReference type="ARBA" id="ARBA00023242"/>
    </source>
</evidence>
<dbReference type="NCBIfam" id="TIGR00597">
    <property type="entry name" value="rad10"/>
    <property type="match status" value="1"/>
</dbReference>
<dbReference type="PANTHER" id="PTHR12749:SF0">
    <property type="entry name" value="DNA EXCISION REPAIR PROTEIN ERCC-1"/>
    <property type="match status" value="1"/>
</dbReference>
<dbReference type="Gene3D" id="1.10.150.20">
    <property type="entry name" value="5' to 3' exonuclease, C-terminal subdomain"/>
    <property type="match status" value="1"/>
</dbReference>
<feature type="region of interest" description="Disordered" evidence="8">
    <location>
        <begin position="77"/>
        <end position="180"/>
    </location>
</feature>
<evidence type="ECO:0000256" key="3">
    <source>
        <dbReference type="ARBA" id="ARBA00022763"/>
    </source>
</evidence>
<keyword evidence="6" id="KW-0539">Nucleus</keyword>
<evidence type="ECO:0000256" key="5">
    <source>
        <dbReference type="ARBA" id="ARBA00023204"/>
    </source>
</evidence>
<dbReference type="STRING" id="554055.A0A2P6V3K6"/>
<dbReference type="GO" id="GO:0000110">
    <property type="term" value="C:nucleotide-excision repair factor 1 complex"/>
    <property type="evidence" value="ECO:0007669"/>
    <property type="project" value="TreeGrafter"/>
</dbReference>
<evidence type="ECO:0000313" key="11">
    <source>
        <dbReference type="Proteomes" id="UP000239649"/>
    </source>
</evidence>
<dbReference type="Proteomes" id="UP000239649">
    <property type="component" value="Unassembled WGS sequence"/>
</dbReference>
<comment type="similarity">
    <text evidence="2">Belongs to the ERCC1/RAD10/SWI10 family.</text>
</comment>
<keyword evidence="3" id="KW-0227">DNA damage</keyword>
<dbReference type="GO" id="GO:0070914">
    <property type="term" value="P:UV-damage excision repair"/>
    <property type="evidence" value="ECO:0007669"/>
    <property type="project" value="TreeGrafter"/>
</dbReference>
<feature type="domain" description="ERCC1-like central" evidence="9">
    <location>
        <begin position="196"/>
        <end position="308"/>
    </location>
</feature>
<dbReference type="SUPFAM" id="SSF47781">
    <property type="entry name" value="RuvA domain 2-like"/>
    <property type="match status" value="1"/>
</dbReference>
<evidence type="ECO:0000313" key="10">
    <source>
        <dbReference type="EMBL" id="PSC68672.1"/>
    </source>
</evidence>
<proteinExistence type="inferred from homology"/>
<comment type="subcellular location">
    <subcellularLocation>
        <location evidence="1">Nucleus</location>
    </subcellularLocation>
</comment>
<feature type="compositionally biased region" description="Low complexity" evidence="8">
    <location>
        <begin position="24"/>
        <end position="39"/>
    </location>
</feature>
<feature type="compositionally biased region" description="Gly residues" evidence="8">
    <location>
        <begin position="399"/>
        <end position="408"/>
    </location>
</feature>
<feature type="region of interest" description="Disordered" evidence="8">
    <location>
        <begin position="1"/>
        <end position="51"/>
    </location>
</feature>
<gene>
    <name evidence="10" type="ORF">C2E20_7754</name>
</gene>
<dbReference type="InterPro" id="IPR047260">
    <property type="entry name" value="ERCC1-like_central_dom"/>
</dbReference>
<keyword evidence="5" id="KW-0234">DNA repair</keyword>
<dbReference type="Pfam" id="PF14520">
    <property type="entry name" value="HHH_5"/>
    <property type="match status" value="1"/>
</dbReference>